<dbReference type="SMART" id="SM01152">
    <property type="entry name" value="DUF167"/>
    <property type="match status" value="1"/>
</dbReference>
<reference evidence="3" key="1">
    <citation type="journal article" date="2020" name="mSystems">
        <title>Genome- and Community-Level Interaction Insights into Carbon Utilization and Element Cycling Functions of Hydrothermarchaeota in Hydrothermal Sediment.</title>
        <authorList>
            <person name="Zhou Z."/>
            <person name="Liu Y."/>
            <person name="Xu W."/>
            <person name="Pan J."/>
            <person name="Luo Z.H."/>
            <person name="Li M."/>
        </authorList>
    </citation>
    <scope>NUCLEOTIDE SEQUENCE [LARGE SCALE GENOMIC DNA]</scope>
    <source>
        <strain evidence="3">SpSt-1038</strain>
    </source>
</reference>
<dbReference type="Pfam" id="PF02594">
    <property type="entry name" value="DUF167"/>
    <property type="match status" value="1"/>
</dbReference>
<dbReference type="InterPro" id="IPR003746">
    <property type="entry name" value="DUF167"/>
</dbReference>
<dbReference type="AlphaFoldDB" id="A0A7J3UXT8"/>
<proteinExistence type="inferred from homology"/>
<evidence type="ECO:0000256" key="2">
    <source>
        <dbReference type="HAMAP-Rule" id="MF_00634"/>
    </source>
</evidence>
<sequence length="111" mass="12031">MKTIASLVGTLRETKDGIILDILVKPNSKKDSISIEGDLLVVETKEKAEQGRANVSVLKQLSKSLGVGSSSIVIFRGKFDRSKSVLIRGAGRDVIEKLKAKIVKSPQDNLK</sequence>
<evidence type="ECO:0000256" key="1">
    <source>
        <dbReference type="ARBA" id="ARBA00010364"/>
    </source>
</evidence>
<dbReference type="SUPFAM" id="SSF69786">
    <property type="entry name" value="YggU-like"/>
    <property type="match status" value="1"/>
</dbReference>
<dbReference type="Gene3D" id="3.30.1200.10">
    <property type="entry name" value="YggU-like"/>
    <property type="match status" value="1"/>
</dbReference>
<comment type="caution">
    <text evidence="3">The sequence shown here is derived from an EMBL/GenBank/DDBJ whole genome shotgun (WGS) entry which is preliminary data.</text>
</comment>
<accession>A0A7J3UXT8</accession>
<comment type="similarity">
    <text evidence="1 2">Belongs to the UPF0235 family.</text>
</comment>
<gene>
    <name evidence="3" type="ORF">ENL91_00800</name>
</gene>
<name>A0A7J3UXT8_9CREN</name>
<evidence type="ECO:0000313" key="3">
    <source>
        <dbReference type="EMBL" id="HHI48691.1"/>
    </source>
</evidence>
<dbReference type="EMBL" id="DRVT01000009">
    <property type="protein sequence ID" value="HHI48691.1"/>
    <property type="molecule type" value="Genomic_DNA"/>
</dbReference>
<dbReference type="InterPro" id="IPR036591">
    <property type="entry name" value="YggU-like_sf"/>
</dbReference>
<dbReference type="HAMAP" id="MF_00634">
    <property type="entry name" value="UPF0235"/>
    <property type="match status" value="1"/>
</dbReference>
<dbReference type="NCBIfam" id="TIGR00251">
    <property type="entry name" value="DUF167 family protein"/>
    <property type="match status" value="1"/>
</dbReference>
<organism evidence="3">
    <name type="scientific">Candidatus Methanosuratincola petrocarbonis</name>
    <name type="common">ex Vanwonterghem et al. 2016</name>
    <dbReference type="NCBI Taxonomy" id="1867261"/>
    <lineage>
        <taxon>Archaea</taxon>
        <taxon>Thermoproteota</taxon>
        <taxon>Methanosuratincolia</taxon>
        <taxon>Candidatus Methanomethylicales</taxon>
        <taxon>Candidatus Methanomethylicaceae</taxon>
        <taxon>Candidatus Methanosuratincola (ex Vanwonterghem et al. 2016)</taxon>
    </lineage>
</organism>
<protein>
    <recommendedName>
        <fullName evidence="2">UPF0235 protein ENL91_00800</fullName>
    </recommendedName>
</protein>